<name>A0A502FYR2_9SPHN</name>
<dbReference type="PANTHER" id="PTHR21666">
    <property type="entry name" value="PEPTIDASE-RELATED"/>
    <property type="match status" value="1"/>
</dbReference>
<feature type="domain" description="M23ase beta-sheet core" evidence="1">
    <location>
        <begin position="86"/>
        <end position="178"/>
    </location>
</feature>
<dbReference type="AlphaFoldDB" id="A0A502FYR2"/>
<dbReference type="OrthoDB" id="9800107at2"/>
<proteinExistence type="predicted"/>
<reference evidence="2 3" key="1">
    <citation type="journal article" date="2019" name="Environ. Microbiol.">
        <title>Species interactions and distinct microbial communities in high Arctic permafrost affected cryosols are associated with the CH4 and CO2 gas fluxes.</title>
        <authorList>
            <person name="Altshuler I."/>
            <person name="Hamel J."/>
            <person name="Turney S."/>
            <person name="Magnuson E."/>
            <person name="Levesque R."/>
            <person name="Greer C."/>
            <person name="Whyte L.G."/>
        </authorList>
    </citation>
    <scope>NUCLEOTIDE SEQUENCE [LARGE SCALE GENOMIC DNA]</scope>
    <source>
        <strain evidence="2 3">E6.1</strain>
    </source>
</reference>
<dbReference type="InterPro" id="IPR050570">
    <property type="entry name" value="Cell_wall_metabolism_enzyme"/>
</dbReference>
<evidence type="ECO:0000313" key="3">
    <source>
        <dbReference type="Proteomes" id="UP000319931"/>
    </source>
</evidence>
<dbReference type="EMBL" id="RCZC01000002">
    <property type="protein sequence ID" value="TPG54634.1"/>
    <property type="molecule type" value="Genomic_DNA"/>
</dbReference>
<keyword evidence="3" id="KW-1185">Reference proteome</keyword>
<dbReference type="InterPro" id="IPR011055">
    <property type="entry name" value="Dup_hybrid_motif"/>
</dbReference>
<dbReference type="Gene3D" id="2.70.70.10">
    <property type="entry name" value="Glucose Permease (Domain IIA)"/>
    <property type="match status" value="1"/>
</dbReference>
<evidence type="ECO:0000259" key="1">
    <source>
        <dbReference type="Pfam" id="PF01551"/>
    </source>
</evidence>
<dbReference type="GO" id="GO:0004222">
    <property type="term" value="F:metalloendopeptidase activity"/>
    <property type="evidence" value="ECO:0007669"/>
    <property type="project" value="TreeGrafter"/>
</dbReference>
<organism evidence="2 3">
    <name type="scientific">Sphingomonas glacialis</name>
    <dbReference type="NCBI Taxonomy" id="658225"/>
    <lineage>
        <taxon>Bacteria</taxon>
        <taxon>Pseudomonadati</taxon>
        <taxon>Pseudomonadota</taxon>
        <taxon>Alphaproteobacteria</taxon>
        <taxon>Sphingomonadales</taxon>
        <taxon>Sphingomonadaceae</taxon>
        <taxon>Sphingomonas</taxon>
    </lineage>
</organism>
<dbReference type="Proteomes" id="UP000319931">
    <property type="component" value="Unassembled WGS sequence"/>
</dbReference>
<dbReference type="InterPro" id="IPR016047">
    <property type="entry name" value="M23ase_b-sheet_dom"/>
</dbReference>
<gene>
    <name evidence="2" type="ORF">EAH76_08350</name>
</gene>
<dbReference type="RefSeq" id="WP_140849784.1">
    <property type="nucleotide sequence ID" value="NZ_RCZC01000002.1"/>
</dbReference>
<dbReference type="SUPFAM" id="SSF51261">
    <property type="entry name" value="Duplicated hybrid motif"/>
    <property type="match status" value="1"/>
</dbReference>
<comment type="caution">
    <text evidence="2">The sequence shown here is derived from an EMBL/GenBank/DDBJ whole genome shotgun (WGS) entry which is preliminary data.</text>
</comment>
<evidence type="ECO:0000313" key="2">
    <source>
        <dbReference type="EMBL" id="TPG54634.1"/>
    </source>
</evidence>
<accession>A0A502FYR2</accession>
<dbReference type="Pfam" id="PF01551">
    <property type="entry name" value="Peptidase_M23"/>
    <property type="match status" value="1"/>
</dbReference>
<dbReference type="PANTHER" id="PTHR21666:SF270">
    <property type="entry name" value="MUREIN HYDROLASE ACTIVATOR ENVC"/>
    <property type="match status" value="1"/>
</dbReference>
<protein>
    <submittedName>
        <fullName evidence="2">M23 family metallopeptidase</fullName>
    </submittedName>
</protein>
<dbReference type="CDD" id="cd12797">
    <property type="entry name" value="M23_peptidase"/>
    <property type="match status" value="1"/>
</dbReference>
<sequence length="204" mass="21411">MSRVARFILISLAIMAAAWIALLAVLPEASRRIGGSVAPSPGVTPQPAAGAVALGEGAVLAVPISGMRRQDIRDSWGDPRENGLREHHGADLAAPANTPVSAAAPGTVEKLWTSAAGGTTVYVRSPARNWIYYYAHLSGYAPGLHEGQSVKVGDVLGYVGDTGNAGAGNFHLHFGLTHTTPDQHWYEGVDVDPYPYLAGKPLPR</sequence>